<evidence type="ECO:0000313" key="3">
    <source>
        <dbReference type="Proteomes" id="UP001243989"/>
    </source>
</evidence>
<sequence length="81" mass="9297">MSTWIAWGVYTCWMLLLGAQDQALKRLLQCVGQGRMGTRTVFGSFWRFYPSPQAEYSSFLQVDRFTVIALTCLRTDANHAK</sequence>
<accession>A0AAI9ZSK5</accession>
<dbReference type="Proteomes" id="UP001243989">
    <property type="component" value="Unassembled WGS sequence"/>
</dbReference>
<dbReference type="EMBL" id="JAHMHQ010000011">
    <property type="protein sequence ID" value="KAK1636074.1"/>
    <property type="molecule type" value="Genomic_DNA"/>
</dbReference>
<evidence type="ECO:0000256" key="1">
    <source>
        <dbReference type="SAM" id="SignalP"/>
    </source>
</evidence>
<proteinExistence type="predicted"/>
<evidence type="ECO:0000313" key="2">
    <source>
        <dbReference type="EMBL" id="KAK1636074.1"/>
    </source>
</evidence>
<evidence type="ECO:0008006" key="4">
    <source>
        <dbReference type="Google" id="ProtNLM"/>
    </source>
</evidence>
<gene>
    <name evidence="2" type="ORF">BDP81DRAFT_33244</name>
</gene>
<dbReference type="AlphaFoldDB" id="A0AAI9ZSK5"/>
<dbReference type="RefSeq" id="XP_060444681.1">
    <property type="nucleotide sequence ID" value="XM_060585593.1"/>
</dbReference>
<organism evidence="2 3">
    <name type="scientific">Colletotrichum phormii</name>
    <dbReference type="NCBI Taxonomy" id="359342"/>
    <lineage>
        <taxon>Eukaryota</taxon>
        <taxon>Fungi</taxon>
        <taxon>Dikarya</taxon>
        <taxon>Ascomycota</taxon>
        <taxon>Pezizomycotina</taxon>
        <taxon>Sordariomycetes</taxon>
        <taxon>Hypocreomycetidae</taxon>
        <taxon>Glomerellales</taxon>
        <taxon>Glomerellaceae</taxon>
        <taxon>Colletotrichum</taxon>
        <taxon>Colletotrichum acutatum species complex</taxon>
    </lineage>
</organism>
<name>A0AAI9ZSK5_9PEZI</name>
<keyword evidence="1" id="KW-0732">Signal</keyword>
<feature type="signal peptide" evidence="1">
    <location>
        <begin position="1"/>
        <end position="19"/>
    </location>
</feature>
<protein>
    <recommendedName>
        <fullName evidence="4">Secreted protein</fullName>
    </recommendedName>
</protein>
<dbReference type="GeneID" id="85470455"/>
<feature type="chain" id="PRO_5042587959" description="Secreted protein" evidence="1">
    <location>
        <begin position="20"/>
        <end position="81"/>
    </location>
</feature>
<keyword evidence="3" id="KW-1185">Reference proteome</keyword>
<comment type="caution">
    <text evidence="2">The sequence shown here is derived from an EMBL/GenBank/DDBJ whole genome shotgun (WGS) entry which is preliminary data.</text>
</comment>
<reference evidence="2" key="1">
    <citation type="submission" date="2021-06" db="EMBL/GenBank/DDBJ databases">
        <title>Comparative genomics, transcriptomics and evolutionary studies reveal genomic signatures of adaptation to plant cell wall in hemibiotrophic fungi.</title>
        <authorList>
            <consortium name="DOE Joint Genome Institute"/>
            <person name="Baroncelli R."/>
            <person name="Diaz J.F."/>
            <person name="Benocci T."/>
            <person name="Peng M."/>
            <person name="Battaglia E."/>
            <person name="Haridas S."/>
            <person name="Andreopoulos W."/>
            <person name="Labutti K."/>
            <person name="Pangilinan J."/>
            <person name="Floch G.L."/>
            <person name="Makela M.R."/>
            <person name="Henrissat B."/>
            <person name="Grigoriev I.V."/>
            <person name="Crouch J.A."/>
            <person name="De Vries R.P."/>
            <person name="Sukno S.A."/>
            <person name="Thon M.R."/>
        </authorList>
    </citation>
    <scope>NUCLEOTIDE SEQUENCE</scope>
    <source>
        <strain evidence="2">CBS 102054</strain>
    </source>
</reference>